<reference evidence="5 6" key="1">
    <citation type="submission" date="2019-03" db="EMBL/GenBank/DDBJ databases">
        <title>Genomic Encyclopedia of Type Strains, Phase IV (KMG-IV): sequencing the most valuable type-strain genomes for metagenomic binning, comparative biology and taxonomic classification.</title>
        <authorList>
            <person name="Goeker M."/>
        </authorList>
    </citation>
    <scope>NUCLEOTIDE SEQUENCE [LARGE SCALE GENOMIC DNA]</scope>
    <source>
        <strain evidence="5 6">DSM 24591</strain>
    </source>
</reference>
<dbReference type="GO" id="GO:0043565">
    <property type="term" value="F:sequence-specific DNA binding"/>
    <property type="evidence" value="ECO:0007669"/>
    <property type="project" value="InterPro"/>
</dbReference>
<dbReference type="InterPro" id="IPR000485">
    <property type="entry name" value="AsnC-type_HTH_dom"/>
</dbReference>
<dbReference type="PROSITE" id="PS50956">
    <property type="entry name" value="HTH_ASNC_2"/>
    <property type="match status" value="1"/>
</dbReference>
<dbReference type="InterPro" id="IPR019888">
    <property type="entry name" value="Tscrpt_reg_AsnC-like"/>
</dbReference>
<evidence type="ECO:0000256" key="3">
    <source>
        <dbReference type="ARBA" id="ARBA00023163"/>
    </source>
</evidence>
<dbReference type="GO" id="GO:0005829">
    <property type="term" value="C:cytosol"/>
    <property type="evidence" value="ECO:0007669"/>
    <property type="project" value="TreeGrafter"/>
</dbReference>
<proteinExistence type="predicted"/>
<evidence type="ECO:0000313" key="6">
    <source>
        <dbReference type="Proteomes" id="UP000295525"/>
    </source>
</evidence>
<accession>A0A4R3M0U7</accession>
<evidence type="ECO:0000256" key="1">
    <source>
        <dbReference type="ARBA" id="ARBA00023015"/>
    </source>
</evidence>
<dbReference type="SUPFAM" id="SSF46785">
    <property type="entry name" value="Winged helix' DNA-binding domain"/>
    <property type="match status" value="1"/>
</dbReference>
<keyword evidence="6" id="KW-1185">Reference proteome</keyword>
<gene>
    <name evidence="5" type="ORF">EDC26_10879</name>
</gene>
<organism evidence="5 6">
    <name type="scientific">Paralcaligenes ureilyticus</name>
    <dbReference type="NCBI Taxonomy" id="627131"/>
    <lineage>
        <taxon>Bacteria</taxon>
        <taxon>Pseudomonadati</taxon>
        <taxon>Pseudomonadota</taxon>
        <taxon>Betaproteobacteria</taxon>
        <taxon>Burkholderiales</taxon>
        <taxon>Alcaligenaceae</taxon>
        <taxon>Paralcaligenes</taxon>
    </lineage>
</organism>
<dbReference type="RefSeq" id="WP_132582882.1">
    <property type="nucleotide sequence ID" value="NZ_SMAJ01000008.1"/>
</dbReference>
<evidence type="ECO:0000256" key="2">
    <source>
        <dbReference type="ARBA" id="ARBA00023125"/>
    </source>
</evidence>
<dbReference type="GO" id="GO:0043200">
    <property type="term" value="P:response to amino acid"/>
    <property type="evidence" value="ECO:0007669"/>
    <property type="project" value="TreeGrafter"/>
</dbReference>
<dbReference type="PANTHER" id="PTHR30154:SF51">
    <property type="entry name" value="ASNC-FAMILY TRANSCRIPTIONAL REGULATORY PROTEIN"/>
    <property type="match status" value="1"/>
</dbReference>
<dbReference type="PANTHER" id="PTHR30154">
    <property type="entry name" value="LEUCINE-RESPONSIVE REGULATORY PROTEIN"/>
    <property type="match status" value="1"/>
</dbReference>
<dbReference type="AlphaFoldDB" id="A0A4R3M0U7"/>
<feature type="domain" description="HTH asnC-type" evidence="4">
    <location>
        <begin position="14"/>
        <end position="71"/>
    </location>
</feature>
<keyword evidence="2" id="KW-0238">DNA-binding</keyword>
<dbReference type="InterPro" id="IPR036390">
    <property type="entry name" value="WH_DNA-bd_sf"/>
</dbReference>
<dbReference type="InterPro" id="IPR019885">
    <property type="entry name" value="Tscrpt_reg_HTH_AsnC-type_CS"/>
</dbReference>
<dbReference type="InterPro" id="IPR011008">
    <property type="entry name" value="Dimeric_a/b-barrel"/>
</dbReference>
<evidence type="ECO:0000313" key="5">
    <source>
        <dbReference type="EMBL" id="TCT06343.1"/>
    </source>
</evidence>
<dbReference type="InterPro" id="IPR036388">
    <property type="entry name" value="WH-like_DNA-bd_sf"/>
</dbReference>
<dbReference type="Gene3D" id="1.10.10.10">
    <property type="entry name" value="Winged helix-like DNA-binding domain superfamily/Winged helix DNA-binding domain"/>
    <property type="match status" value="1"/>
</dbReference>
<dbReference type="EMBL" id="SMAJ01000008">
    <property type="protein sequence ID" value="TCT06343.1"/>
    <property type="molecule type" value="Genomic_DNA"/>
</dbReference>
<dbReference type="Gene3D" id="3.30.70.920">
    <property type="match status" value="1"/>
</dbReference>
<dbReference type="SMART" id="SM00344">
    <property type="entry name" value="HTH_ASNC"/>
    <property type="match status" value="1"/>
</dbReference>
<comment type="caution">
    <text evidence="5">The sequence shown here is derived from an EMBL/GenBank/DDBJ whole genome shotgun (WGS) entry which is preliminary data.</text>
</comment>
<dbReference type="SUPFAM" id="SSF54909">
    <property type="entry name" value="Dimeric alpha+beta barrel"/>
    <property type="match status" value="1"/>
</dbReference>
<keyword evidence="3" id="KW-0804">Transcription</keyword>
<dbReference type="OrthoDB" id="5476at2"/>
<dbReference type="Pfam" id="PF13412">
    <property type="entry name" value="HTH_24"/>
    <property type="match status" value="1"/>
</dbReference>
<dbReference type="PRINTS" id="PR00033">
    <property type="entry name" value="HTHASNC"/>
</dbReference>
<keyword evidence="1" id="KW-0805">Transcription regulation</keyword>
<protein>
    <submittedName>
        <fullName evidence="5">AsnC family transcriptional regulator</fullName>
    </submittedName>
</protein>
<dbReference type="PROSITE" id="PS00519">
    <property type="entry name" value="HTH_ASNC_1"/>
    <property type="match status" value="1"/>
</dbReference>
<name>A0A4R3M0U7_9BURK</name>
<dbReference type="InterPro" id="IPR019887">
    <property type="entry name" value="Tscrpt_reg_AsnC/Lrp_C"/>
</dbReference>
<sequence>MEYARRLAPDDVADRKILRALALDSRISLRDLGVQVGLSAPAVRERINRMEDEGVIEGFSIRIDPAALGYTLEAFVRIEPLPGKLKQIEKALQNIPEVTECSVVTGEDCFVARVVLREINDLNRLLDPLHDKARTNTSIVKSMPVRRRLPPL</sequence>
<dbReference type="Pfam" id="PF01037">
    <property type="entry name" value="AsnC_trans_reg"/>
    <property type="match status" value="1"/>
</dbReference>
<evidence type="ECO:0000259" key="4">
    <source>
        <dbReference type="PROSITE" id="PS50956"/>
    </source>
</evidence>
<dbReference type="Proteomes" id="UP000295525">
    <property type="component" value="Unassembled WGS sequence"/>
</dbReference>